<organism evidence="4 5">
    <name type="scientific">Lymnaea stagnalis</name>
    <name type="common">Great pond snail</name>
    <name type="synonym">Helix stagnalis</name>
    <dbReference type="NCBI Taxonomy" id="6523"/>
    <lineage>
        <taxon>Eukaryota</taxon>
        <taxon>Metazoa</taxon>
        <taxon>Spiralia</taxon>
        <taxon>Lophotrochozoa</taxon>
        <taxon>Mollusca</taxon>
        <taxon>Gastropoda</taxon>
        <taxon>Heterobranchia</taxon>
        <taxon>Euthyneura</taxon>
        <taxon>Panpulmonata</taxon>
        <taxon>Hygrophila</taxon>
        <taxon>Lymnaeoidea</taxon>
        <taxon>Lymnaeidae</taxon>
        <taxon>Lymnaea</taxon>
    </lineage>
</organism>
<dbReference type="Proteomes" id="UP001497497">
    <property type="component" value="Unassembled WGS sequence"/>
</dbReference>
<dbReference type="Pfam" id="PF07910">
    <property type="entry name" value="Peptidase_C78"/>
    <property type="match status" value="1"/>
</dbReference>
<evidence type="ECO:0000259" key="3">
    <source>
        <dbReference type="Pfam" id="PF07910"/>
    </source>
</evidence>
<evidence type="ECO:0000256" key="2">
    <source>
        <dbReference type="ARBA" id="ARBA00022801"/>
    </source>
</evidence>
<keyword evidence="2" id="KW-0378">Hydrolase</keyword>
<dbReference type="InterPro" id="IPR012462">
    <property type="entry name" value="UFSP1/2_DUB_cat"/>
</dbReference>
<name>A0AAV2IJ07_LYMST</name>
<reference evidence="4 5" key="1">
    <citation type="submission" date="2024-04" db="EMBL/GenBank/DDBJ databases">
        <authorList>
            <consortium name="Genoscope - CEA"/>
            <person name="William W."/>
        </authorList>
    </citation>
    <scope>NUCLEOTIDE SEQUENCE [LARGE SCALE GENOMIC DNA]</scope>
</reference>
<evidence type="ECO:0000313" key="4">
    <source>
        <dbReference type="EMBL" id="CAL1546173.1"/>
    </source>
</evidence>
<dbReference type="AlphaFoldDB" id="A0AAV2IJ07"/>
<comment type="caution">
    <text evidence="4">The sequence shown here is derived from an EMBL/GenBank/DDBJ whole genome shotgun (WGS) entry which is preliminary data.</text>
</comment>
<dbReference type="PANTHER" id="PTHR48153">
    <property type="entry name" value="UFM1-SPECIFIC PROTEASE 2"/>
    <property type="match status" value="1"/>
</dbReference>
<sequence>MTAKELNAFPKERLLVNVHTILPPEPDAVMCKGQYLYYHYGCDGIDDRGWGCGYRTLQTICSWIENFNVSAPCKVKNSPVPSLHQIQTALFEMGDKPKSFLNSKEWIGTFETCLCLDFFYNISCKVIHVTKGSEVKEYLKELHSHFVITGSPLMMGGEMDNASKGIMGVSLTNQALLVVDPHYFGEALSAEELKEKGFVKWMPLEQLCPESFYNICLPKPHH</sequence>
<protein>
    <recommendedName>
        <fullName evidence="3">UFSP1/2/DUB catalytic domain-containing protein</fullName>
    </recommendedName>
</protein>
<gene>
    <name evidence="4" type="ORF">GSLYS_00019550001</name>
</gene>
<comment type="similarity">
    <text evidence="1">Belongs to the peptidase C78 family.</text>
</comment>
<dbReference type="GO" id="GO:0071567">
    <property type="term" value="F:deUFMylase activity"/>
    <property type="evidence" value="ECO:0007669"/>
    <property type="project" value="TreeGrafter"/>
</dbReference>
<evidence type="ECO:0000313" key="5">
    <source>
        <dbReference type="Proteomes" id="UP001497497"/>
    </source>
</evidence>
<dbReference type="SUPFAM" id="SSF54001">
    <property type="entry name" value="Cysteine proteinases"/>
    <property type="match status" value="1"/>
</dbReference>
<dbReference type="PANTHER" id="PTHR48153:SF3">
    <property type="entry name" value="INACTIVE UFM1-SPECIFIC PROTEASE 1"/>
    <property type="match status" value="1"/>
</dbReference>
<proteinExistence type="inferred from homology"/>
<dbReference type="EMBL" id="CAXITT010000782">
    <property type="protein sequence ID" value="CAL1546173.1"/>
    <property type="molecule type" value="Genomic_DNA"/>
</dbReference>
<feature type="domain" description="UFSP1/2/DUB catalytic" evidence="3">
    <location>
        <begin position="29"/>
        <end position="216"/>
    </location>
</feature>
<accession>A0AAV2IJ07</accession>
<dbReference type="Gene3D" id="3.90.70.130">
    <property type="match status" value="1"/>
</dbReference>
<evidence type="ECO:0000256" key="1">
    <source>
        <dbReference type="ARBA" id="ARBA00008552"/>
    </source>
</evidence>
<keyword evidence="5" id="KW-1185">Reference proteome</keyword>
<dbReference type="InterPro" id="IPR038765">
    <property type="entry name" value="Papain-like_cys_pep_sf"/>
</dbReference>